<dbReference type="PANTHER" id="PTHR44846:SF1">
    <property type="entry name" value="MANNOSYL-D-GLYCERATE TRANSPORT_METABOLISM SYSTEM REPRESSOR MNGR-RELATED"/>
    <property type="match status" value="1"/>
</dbReference>
<dbReference type="PRINTS" id="PR00035">
    <property type="entry name" value="HTHGNTR"/>
</dbReference>
<dbReference type="PROSITE" id="PS50949">
    <property type="entry name" value="HTH_GNTR"/>
    <property type="match status" value="1"/>
</dbReference>
<dbReference type="GO" id="GO:0003700">
    <property type="term" value="F:DNA-binding transcription factor activity"/>
    <property type="evidence" value="ECO:0007669"/>
    <property type="project" value="InterPro"/>
</dbReference>
<dbReference type="Gene3D" id="3.40.1410.10">
    <property type="entry name" value="Chorismate lyase-like"/>
    <property type="match status" value="1"/>
</dbReference>
<evidence type="ECO:0000256" key="1">
    <source>
        <dbReference type="ARBA" id="ARBA00023015"/>
    </source>
</evidence>
<dbReference type="Pfam" id="PF00392">
    <property type="entry name" value="GntR"/>
    <property type="match status" value="1"/>
</dbReference>
<evidence type="ECO:0000256" key="2">
    <source>
        <dbReference type="ARBA" id="ARBA00023125"/>
    </source>
</evidence>
<reference evidence="5 6" key="1">
    <citation type="submission" date="2018-06" db="EMBL/GenBank/DDBJ databases">
        <title>Comparative genomics of Bradyrhizobium nodulating Arachidis hypogaea.</title>
        <authorList>
            <person name="Li Y."/>
        </authorList>
    </citation>
    <scope>NUCLEOTIDE SEQUENCE [LARGE SCALE GENOMIC DNA]</scope>
    <source>
        <strain evidence="5 6">CCBAU 051107</strain>
    </source>
</reference>
<dbReference type="InterPro" id="IPR050679">
    <property type="entry name" value="Bact_HTH_transcr_reg"/>
</dbReference>
<keyword evidence="2" id="KW-0238">DNA-binding</keyword>
<dbReference type="EMBL" id="CP030050">
    <property type="protein sequence ID" value="QOZ66681.1"/>
    <property type="molecule type" value="Genomic_DNA"/>
</dbReference>
<dbReference type="InterPro" id="IPR028978">
    <property type="entry name" value="Chorismate_lyase_/UTRA_dom_sf"/>
</dbReference>
<protein>
    <submittedName>
        <fullName evidence="5">GntR family transcriptional regulator</fullName>
    </submittedName>
</protein>
<proteinExistence type="predicted"/>
<keyword evidence="1" id="KW-0805">Transcription regulation</keyword>
<dbReference type="SMART" id="SM00345">
    <property type="entry name" value="HTH_GNTR"/>
    <property type="match status" value="1"/>
</dbReference>
<evidence type="ECO:0000313" key="6">
    <source>
        <dbReference type="Proteomes" id="UP000594015"/>
    </source>
</evidence>
<dbReference type="CDD" id="cd07377">
    <property type="entry name" value="WHTH_GntR"/>
    <property type="match status" value="1"/>
</dbReference>
<sequence>MYQGKRWEFVRSNIEEAIASSRFRPREKLPNDVELALEYGVNRHTVRSAIRALEQEGLLRVEQGRGTFVVEHPRPYLLSPQTRLTDNLISQGRLAGRKILSAATIKADERLAGYFDLQARDDVLRIDTELSGRDPNRHCAPLLSGETHSRTAGQVLGRQLDLDSSQAYWNGRLLAAMGDDKCASALCAGGAPP</sequence>
<dbReference type="AlphaFoldDB" id="A0AAE7NJR5"/>
<dbReference type="Proteomes" id="UP000594015">
    <property type="component" value="Chromosome"/>
</dbReference>
<feature type="domain" description="HTH gntR-type" evidence="4">
    <location>
        <begin position="4"/>
        <end position="72"/>
    </location>
</feature>
<evidence type="ECO:0000256" key="3">
    <source>
        <dbReference type="ARBA" id="ARBA00023163"/>
    </source>
</evidence>
<dbReference type="Gene3D" id="1.10.10.10">
    <property type="entry name" value="Winged helix-like DNA-binding domain superfamily/Winged helix DNA-binding domain"/>
    <property type="match status" value="1"/>
</dbReference>
<dbReference type="GO" id="GO:0003677">
    <property type="term" value="F:DNA binding"/>
    <property type="evidence" value="ECO:0007669"/>
    <property type="project" value="UniProtKB-KW"/>
</dbReference>
<name>A0AAE7NJR5_9BRAD</name>
<dbReference type="InterPro" id="IPR036390">
    <property type="entry name" value="WH_DNA-bd_sf"/>
</dbReference>
<dbReference type="SUPFAM" id="SSF46785">
    <property type="entry name" value="Winged helix' DNA-binding domain"/>
    <property type="match status" value="1"/>
</dbReference>
<accession>A0AAE7NJR5</accession>
<keyword evidence="3" id="KW-0804">Transcription</keyword>
<dbReference type="InterPro" id="IPR036388">
    <property type="entry name" value="WH-like_DNA-bd_sf"/>
</dbReference>
<evidence type="ECO:0000259" key="4">
    <source>
        <dbReference type="PROSITE" id="PS50949"/>
    </source>
</evidence>
<dbReference type="GO" id="GO:0045892">
    <property type="term" value="P:negative regulation of DNA-templated transcription"/>
    <property type="evidence" value="ECO:0007669"/>
    <property type="project" value="TreeGrafter"/>
</dbReference>
<dbReference type="InterPro" id="IPR000524">
    <property type="entry name" value="Tscrpt_reg_HTH_GntR"/>
</dbReference>
<dbReference type="SUPFAM" id="SSF64288">
    <property type="entry name" value="Chorismate lyase-like"/>
    <property type="match status" value="1"/>
</dbReference>
<organism evidence="5 6">
    <name type="scientific">Bradyrhizobium arachidis</name>
    <dbReference type="NCBI Taxonomy" id="858423"/>
    <lineage>
        <taxon>Bacteria</taxon>
        <taxon>Pseudomonadati</taxon>
        <taxon>Pseudomonadota</taxon>
        <taxon>Alphaproteobacteria</taxon>
        <taxon>Hyphomicrobiales</taxon>
        <taxon>Nitrobacteraceae</taxon>
        <taxon>Bradyrhizobium</taxon>
    </lineage>
</organism>
<dbReference type="KEGG" id="barh:WN72_10280"/>
<gene>
    <name evidence="5" type="ORF">WN72_10280</name>
</gene>
<evidence type="ECO:0000313" key="5">
    <source>
        <dbReference type="EMBL" id="QOZ66681.1"/>
    </source>
</evidence>
<dbReference type="PANTHER" id="PTHR44846">
    <property type="entry name" value="MANNOSYL-D-GLYCERATE TRANSPORT/METABOLISM SYSTEM REPRESSOR MNGR-RELATED"/>
    <property type="match status" value="1"/>
</dbReference>